<dbReference type="Proteomes" id="UP000003922">
    <property type="component" value="Unassembled WGS sequence"/>
</dbReference>
<proteinExistence type="predicted"/>
<evidence type="ECO:0000313" key="2">
    <source>
        <dbReference type="Proteomes" id="UP000003922"/>
    </source>
</evidence>
<reference evidence="1" key="3">
    <citation type="submission" date="2016-12" db="EMBL/GenBank/DDBJ databases">
        <title>Annotation of the draft genome assembly of Crocosphaera watsonii WH 8501.</title>
        <authorList>
            <consortium name="US DOE Joint Genome Institute (JGI-ORNL)"/>
            <person name="Larimer F."/>
            <person name="Land M."/>
        </authorList>
    </citation>
    <scope>NUCLEOTIDE SEQUENCE</scope>
    <source>
        <strain evidence="1">WH 8501</strain>
    </source>
</reference>
<dbReference type="SUPFAM" id="SSF54593">
    <property type="entry name" value="Glyoxalase/Bleomycin resistance protein/Dihydroxybiphenyl dioxygenase"/>
    <property type="match status" value="1"/>
</dbReference>
<dbReference type="Gene3D" id="3.10.180.10">
    <property type="entry name" value="2,3-Dihydroxybiphenyl 1,2-Dioxygenase, domain 1"/>
    <property type="match status" value="1"/>
</dbReference>
<reference evidence="1" key="2">
    <citation type="submission" date="2005-06" db="EMBL/GenBank/DDBJ databases">
        <title>Sequencing of the draft genome and assembly of Crocosphaera watsonii WH 8501.</title>
        <authorList>
            <consortium name="US DOE Joint Genome Institute (JGI-PGF)"/>
            <person name="Copeland A."/>
            <person name="Lucas S."/>
            <person name="Lapidus A."/>
            <person name="Barry K."/>
            <person name="Detter C."/>
            <person name="Glavina T."/>
            <person name="Hammon N."/>
            <person name="Israni S."/>
            <person name="Pitluck S."/>
            <person name="Richardson P."/>
        </authorList>
    </citation>
    <scope>NUCLEOTIDE SEQUENCE [LARGE SCALE GENOMIC DNA]</scope>
    <source>
        <strain evidence="1">WH 8501</strain>
    </source>
</reference>
<dbReference type="PANTHER" id="PTHR39434">
    <property type="match status" value="1"/>
</dbReference>
<accession>Q4BVJ4</accession>
<comment type="caution">
    <text evidence="1">The sequence shown here is derived from an EMBL/GenBank/DDBJ whole genome shotgun (WGS) entry which is preliminary data.</text>
</comment>
<dbReference type="PANTHER" id="PTHR39434:SF1">
    <property type="entry name" value="VOC DOMAIN-CONTAINING PROTEIN"/>
    <property type="match status" value="1"/>
</dbReference>
<keyword evidence="1" id="KW-0223">Dioxygenase</keyword>
<dbReference type="GO" id="GO:0051213">
    <property type="term" value="F:dioxygenase activity"/>
    <property type="evidence" value="ECO:0007669"/>
    <property type="project" value="UniProtKB-KW"/>
</dbReference>
<dbReference type="InterPro" id="IPR029068">
    <property type="entry name" value="Glyas_Bleomycin-R_OHBP_Dase"/>
</dbReference>
<dbReference type="OrthoDB" id="793940at2"/>
<reference evidence="1" key="1">
    <citation type="submission" date="2004-02" db="EMBL/GenBank/DDBJ databases">
        <authorList>
            <consortium name="DOE Joint Genome Institute"/>
        </authorList>
    </citation>
    <scope>NUCLEOTIDE SEQUENCE [LARGE SCALE GENOMIC DNA]</scope>
    <source>
        <strain evidence="1">WH 8501</strain>
    </source>
</reference>
<keyword evidence="2" id="KW-1185">Reference proteome</keyword>
<dbReference type="KEGG" id="cwa:CwatDRAFT_0518"/>
<dbReference type="EMBL" id="AADV02000205">
    <property type="protein sequence ID" value="EAM47923.1"/>
    <property type="molecule type" value="Genomic_DNA"/>
</dbReference>
<keyword evidence="1" id="KW-0560">Oxidoreductase</keyword>
<dbReference type="AlphaFoldDB" id="Q4BVJ4"/>
<protein>
    <submittedName>
        <fullName evidence="1">Similar to dioxygenase of extradiol dioxygenase family</fullName>
    </submittedName>
</protein>
<gene>
    <name evidence="1" type="ORF">CwatDRAFT_0518</name>
</gene>
<organism evidence="1 2">
    <name type="scientific">Crocosphaera watsonii WH 8501</name>
    <dbReference type="NCBI Taxonomy" id="165597"/>
    <lineage>
        <taxon>Bacteria</taxon>
        <taxon>Bacillati</taxon>
        <taxon>Cyanobacteriota</taxon>
        <taxon>Cyanophyceae</taxon>
        <taxon>Oscillatoriophycideae</taxon>
        <taxon>Chroococcales</taxon>
        <taxon>Aphanothecaceae</taxon>
        <taxon>Crocosphaera</taxon>
    </lineage>
</organism>
<evidence type="ECO:0000313" key="1">
    <source>
        <dbReference type="EMBL" id="EAM47923.1"/>
    </source>
</evidence>
<sequence>MTIRPFHVAFPVIDLVKTRYFYETILGCTVGRTSEYWIDFNLFGHQITAHLCSENFGDVPVNSVDGKKVPVQHWGVILEMEQWQTLADKLKDYEIDFIIEPYIRFQGEVGEQATMFFLDPSSNALEFKAFRNDQSIFAT</sequence>
<name>Q4BVJ4_CROWT</name>
<dbReference type="RefSeq" id="WP_007308261.1">
    <property type="nucleotide sequence ID" value="NZ_AADV02000205.1"/>
</dbReference>